<dbReference type="STRING" id="706587.Desti_3104"/>
<evidence type="ECO:0000313" key="2">
    <source>
        <dbReference type="Proteomes" id="UP000006055"/>
    </source>
</evidence>
<proteinExistence type="predicted"/>
<dbReference type="Proteomes" id="UP000006055">
    <property type="component" value="Chromosome"/>
</dbReference>
<sequence>MKPYGSTQDTDLSSIPSEFRENYRFLTELIDCRDKNHSAISGLDCLGQRKLFELRGKLNRRQLKIINDYINQLQDSEMFSAPVPAELEASIRIKKRSSWLPWEAEAIRKIERWRNDLSAITTNGTSGRVR</sequence>
<reference evidence="2" key="1">
    <citation type="submission" date="2012-06" db="EMBL/GenBank/DDBJ databases">
        <title>Complete sequence of chromosome of Desulfomonile tiedjei DSM 6799.</title>
        <authorList>
            <person name="Lucas S."/>
            <person name="Copeland A."/>
            <person name="Lapidus A."/>
            <person name="Glavina del Rio T."/>
            <person name="Dalin E."/>
            <person name="Tice H."/>
            <person name="Bruce D."/>
            <person name="Goodwin L."/>
            <person name="Pitluck S."/>
            <person name="Peters L."/>
            <person name="Ovchinnikova G."/>
            <person name="Zeytun A."/>
            <person name="Lu M."/>
            <person name="Kyrpides N."/>
            <person name="Mavromatis K."/>
            <person name="Ivanova N."/>
            <person name="Brettin T."/>
            <person name="Detter J.C."/>
            <person name="Han C."/>
            <person name="Larimer F."/>
            <person name="Land M."/>
            <person name="Hauser L."/>
            <person name="Markowitz V."/>
            <person name="Cheng J.-F."/>
            <person name="Hugenholtz P."/>
            <person name="Woyke T."/>
            <person name="Wu D."/>
            <person name="Spring S."/>
            <person name="Schroeder M."/>
            <person name="Brambilla E."/>
            <person name="Klenk H.-P."/>
            <person name="Eisen J.A."/>
        </authorList>
    </citation>
    <scope>NUCLEOTIDE SEQUENCE [LARGE SCALE GENOMIC DNA]</scope>
    <source>
        <strain evidence="2">ATCC 49306 / DSM 6799 / DCB-1</strain>
    </source>
</reference>
<dbReference type="HOGENOM" id="CLU_1934659_0_0_7"/>
<evidence type="ECO:0000313" key="1">
    <source>
        <dbReference type="EMBL" id="AFM25766.1"/>
    </source>
</evidence>
<keyword evidence="2" id="KW-1185">Reference proteome</keyword>
<protein>
    <submittedName>
        <fullName evidence="1">Uncharacterized protein</fullName>
    </submittedName>
</protein>
<organism evidence="1 2">
    <name type="scientific">Desulfomonile tiedjei (strain ATCC 49306 / DSM 6799 / DCB-1)</name>
    <dbReference type="NCBI Taxonomy" id="706587"/>
    <lineage>
        <taxon>Bacteria</taxon>
        <taxon>Pseudomonadati</taxon>
        <taxon>Thermodesulfobacteriota</taxon>
        <taxon>Desulfomonilia</taxon>
        <taxon>Desulfomonilales</taxon>
        <taxon>Desulfomonilaceae</taxon>
        <taxon>Desulfomonile</taxon>
    </lineage>
</organism>
<gene>
    <name evidence="1" type="ordered locus">Desti_3104</name>
</gene>
<dbReference type="KEGG" id="dti:Desti_3104"/>
<name>I4C875_DESTA</name>
<dbReference type="RefSeq" id="WP_014810903.1">
    <property type="nucleotide sequence ID" value="NC_018025.1"/>
</dbReference>
<accession>I4C875</accession>
<dbReference type="AlphaFoldDB" id="I4C875"/>
<dbReference type="EMBL" id="CP003360">
    <property type="protein sequence ID" value="AFM25766.1"/>
    <property type="molecule type" value="Genomic_DNA"/>
</dbReference>